<sequence>MIDLKKFAQAAMLALLTASFVIPTGAEAANSQQTSNTVVPSTTTQVANFSNLGKSNKTSSSGYFNVNTEGYVTVNVSQTHNSDTAYVLYAIVKDRPDGTTTSYGSANLDGNGSFSFTSSKPLPVGEYYIRYNSKRTGRTSGTISVTTP</sequence>
<proteinExistence type="predicted"/>
<dbReference type="EMBL" id="CP030117">
    <property type="protein sequence ID" value="AWX55397.1"/>
    <property type="molecule type" value="Genomic_DNA"/>
</dbReference>
<accession>A0A2Z4MFT7</accession>
<feature type="signal peptide" evidence="1">
    <location>
        <begin position="1"/>
        <end position="28"/>
    </location>
</feature>
<dbReference type="Proteomes" id="UP000036061">
    <property type="component" value="Chromosome"/>
</dbReference>
<feature type="chain" id="PRO_5016339545" evidence="1">
    <location>
        <begin position="29"/>
        <end position="148"/>
    </location>
</feature>
<name>A0A2Z4MFT7_BREBE</name>
<evidence type="ECO:0000313" key="3">
    <source>
        <dbReference type="Proteomes" id="UP000036061"/>
    </source>
</evidence>
<protein>
    <submittedName>
        <fullName evidence="2">Uncharacterized protein</fullName>
    </submittedName>
</protein>
<evidence type="ECO:0000256" key="1">
    <source>
        <dbReference type="SAM" id="SignalP"/>
    </source>
</evidence>
<dbReference type="AlphaFoldDB" id="A0A2Z4MFT7"/>
<gene>
    <name evidence="2" type="ORF">AB432_010260</name>
</gene>
<reference evidence="2 3" key="1">
    <citation type="journal article" date="2015" name="Genome Announc.">
        <title>Draft Genome Sequence of Brevibacillus brevis DZQ7, a Plant Growth-Promoting Rhizobacterium with Broad-Spectrum Antimicrobial Activity.</title>
        <authorList>
            <person name="Hou Q."/>
            <person name="Wang C."/>
            <person name="Hou X."/>
            <person name="Xia Z."/>
            <person name="Ye J."/>
            <person name="Liu K."/>
            <person name="Liu H."/>
            <person name="Wang J."/>
            <person name="Guo H."/>
            <person name="Yu X."/>
            <person name="Yang Y."/>
            <person name="Du B."/>
            <person name="Ding Y."/>
        </authorList>
    </citation>
    <scope>NUCLEOTIDE SEQUENCE [LARGE SCALE GENOMIC DNA]</scope>
    <source>
        <strain evidence="2 3">DZQ7</strain>
    </source>
</reference>
<organism evidence="2 3">
    <name type="scientific">Brevibacillus brevis</name>
    <name type="common">Bacillus brevis</name>
    <dbReference type="NCBI Taxonomy" id="1393"/>
    <lineage>
        <taxon>Bacteria</taxon>
        <taxon>Bacillati</taxon>
        <taxon>Bacillota</taxon>
        <taxon>Bacilli</taxon>
        <taxon>Bacillales</taxon>
        <taxon>Paenibacillaceae</taxon>
        <taxon>Brevibacillus</taxon>
    </lineage>
</organism>
<keyword evidence="1" id="KW-0732">Signal</keyword>
<evidence type="ECO:0000313" key="2">
    <source>
        <dbReference type="EMBL" id="AWX55397.1"/>
    </source>
</evidence>
<dbReference type="RefSeq" id="WP_082195898.1">
    <property type="nucleotide sequence ID" value="NZ_CP030117.1"/>
</dbReference>